<dbReference type="Gene3D" id="3.20.20.190">
    <property type="entry name" value="Phosphatidylinositol (PI) phosphodiesterase"/>
    <property type="match status" value="1"/>
</dbReference>
<evidence type="ECO:0000313" key="3">
    <source>
        <dbReference type="Proteomes" id="UP001319870"/>
    </source>
</evidence>
<feature type="domain" description="GP-PDE" evidence="1">
    <location>
        <begin position="19"/>
        <end position="256"/>
    </location>
</feature>
<dbReference type="InterPro" id="IPR030395">
    <property type="entry name" value="GP_PDE_dom"/>
</dbReference>
<reference evidence="2 3" key="1">
    <citation type="submission" date="2021-09" db="EMBL/GenBank/DDBJ databases">
        <title>Isoptericola luteus sp. nov., a novel bacterium isolated from Harbin, the capital city of Heilongjiang province.</title>
        <authorList>
            <person name="Li J."/>
        </authorList>
    </citation>
    <scope>NUCLEOTIDE SEQUENCE [LARGE SCALE GENOMIC DNA]</scope>
    <source>
        <strain evidence="2 3">NEAU-Y5</strain>
    </source>
</reference>
<protein>
    <submittedName>
        <fullName evidence="2">Glycerophosphodiester phosphodiesterase</fullName>
    </submittedName>
</protein>
<dbReference type="SUPFAM" id="SSF51695">
    <property type="entry name" value="PLC-like phosphodiesterases"/>
    <property type="match status" value="1"/>
</dbReference>
<dbReference type="Pfam" id="PF03009">
    <property type="entry name" value="GDPD"/>
    <property type="match status" value="1"/>
</dbReference>
<name>A0ABS7ZAR4_9MICO</name>
<accession>A0ABS7ZAR4</accession>
<sequence>MTTFLATPRPAGAGQPPRPVVVAHRGSPGVAPQNTLASFETAWRAGAQVVEIDVHLSADGVPVVIHDATVDATTDGSGAVGRLPVDSLRELDAGSWFAPEFAGQRIPTLDEVLAFLATHPGMDLLCEYKGYWTPDEVAVTVGAVEAAGLVDRFMGQSFQPPTVAALREVAPTVPRALLAEGDHPDLVQKATALGAAGVSLAWPMISADPSLVARCHDAGLHVVAWTVNDKDTWATLVSAGVDGIITDHPDQLLMWLTGADDDLPTEFLRWFAGTEDRH</sequence>
<evidence type="ECO:0000313" key="2">
    <source>
        <dbReference type="EMBL" id="MCA5892110.1"/>
    </source>
</evidence>
<proteinExistence type="predicted"/>
<keyword evidence="3" id="KW-1185">Reference proteome</keyword>
<comment type="caution">
    <text evidence="2">The sequence shown here is derived from an EMBL/GenBank/DDBJ whole genome shotgun (WGS) entry which is preliminary data.</text>
</comment>
<dbReference type="PANTHER" id="PTHR46211">
    <property type="entry name" value="GLYCEROPHOSPHORYL DIESTER PHOSPHODIESTERASE"/>
    <property type="match status" value="1"/>
</dbReference>
<dbReference type="RefSeq" id="WP_225563826.1">
    <property type="nucleotide sequence ID" value="NZ_JAIXCQ010000001.1"/>
</dbReference>
<dbReference type="PROSITE" id="PS51704">
    <property type="entry name" value="GP_PDE"/>
    <property type="match status" value="1"/>
</dbReference>
<dbReference type="Proteomes" id="UP001319870">
    <property type="component" value="Unassembled WGS sequence"/>
</dbReference>
<gene>
    <name evidence="2" type="ORF">LEP48_01945</name>
</gene>
<dbReference type="PANTHER" id="PTHR46211:SF1">
    <property type="entry name" value="GLYCEROPHOSPHODIESTER PHOSPHODIESTERASE, CYTOPLASMIC"/>
    <property type="match status" value="1"/>
</dbReference>
<evidence type="ECO:0000259" key="1">
    <source>
        <dbReference type="PROSITE" id="PS51704"/>
    </source>
</evidence>
<organism evidence="2 3">
    <name type="scientific">Isoptericola luteus</name>
    <dbReference type="NCBI Taxonomy" id="2879484"/>
    <lineage>
        <taxon>Bacteria</taxon>
        <taxon>Bacillati</taxon>
        <taxon>Actinomycetota</taxon>
        <taxon>Actinomycetes</taxon>
        <taxon>Micrococcales</taxon>
        <taxon>Promicromonosporaceae</taxon>
        <taxon>Isoptericola</taxon>
    </lineage>
</organism>
<dbReference type="InterPro" id="IPR017946">
    <property type="entry name" value="PLC-like_Pdiesterase_TIM-brl"/>
</dbReference>
<dbReference type="EMBL" id="JAIXCQ010000001">
    <property type="protein sequence ID" value="MCA5892110.1"/>
    <property type="molecule type" value="Genomic_DNA"/>
</dbReference>